<comment type="subcellular location">
    <subcellularLocation>
        <location evidence="1">Nucleus</location>
    </subcellularLocation>
</comment>
<dbReference type="CTD" id="10714"/>
<protein>
    <recommendedName>
        <fullName evidence="2">DNA polymerase delta subunit 3</fullName>
    </recommendedName>
</protein>
<accession>A0A6J1MKH7</accession>
<keyword evidence="3" id="KW-0235">DNA replication</keyword>
<evidence type="ECO:0000313" key="6">
    <source>
        <dbReference type="Proteomes" id="UP001652582"/>
    </source>
</evidence>
<dbReference type="Pfam" id="PF09507">
    <property type="entry name" value="CDC27"/>
    <property type="match status" value="1"/>
</dbReference>
<dbReference type="OrthoDB" id="514823at2759"/>
<keyword evidence="4" id="KW-0539">Nucleus</keyword>
<dbReference type="Gene3D" id="3.90.1030.20">
    <property type="entry name" value="DNA polymerase delta, p66 (Cdc27) subunit, wHTH domain"/>
    <property type="match status" value="1"/>
</dbReference>
<dbReference type="AlphaFoldDB" id="A0A6J1MKH7"/>
<evidence type="ECO:0000256" key="1">
    <source>
        <dbReference type="ARBA" id="ARBA00004123"/>
    </source>
</evidence>
<dbReference type="GO" id="GO:0006297">
    <property type="term" value="P:nucleotide-excision repair, DNA gap filling"/>
    <property type="evidence" value="ECO:0007669"/>
    <property type="project" value="TreeGrafter"/>
</dbReference>
<feature type="compositionally biased region" description="Acidic residues" evidence="5">
    <location>
        <begin position="348"/>
        <end position="362"/>
    </location>
</feature>
<feature type="compositionally biased region" description="Polar residues" evidence="5">
    <location>
        <begin position="216"/>
        <end position="226"/>
    </location>
</feature>
<name>A0A6J1MKH7_BICAN</name>
<feature type="compositionally biased region" description="Basic residues" evidence="5">
    <location>
        <begin position="457"/>
        <end position="470"/>
    </location>
</feature>
<dbReference type="GeneID" id="112043637"/>
<dbReference type="InterPro" id="IPR019038">
    <property type="entry name" value="POLD3"/>
</dbReference>
<dbReference type="PANTHER" id="PTHR17598">
    <property type="entry name" value="DNA POLYMERASE DELTA SUBUNIT 3"/>
    <property type="match status" value="1"/>
</dbReference>
<dbReference type="Proteomes" id="UP001652582">
    <property type="component" value="Chromosome 10"/>
</dbReference>
<reference evidence="7" key="1">
    <citation type="submission" date="2025-08" db="UniProtKB">
        <authorList>
            <consortium name="RefSeq"/>
        </authorList>
    </citation>
    <scope>IDENTIFICATION</scope>
</reference>
<dbReference type="InterPro" id="IPR041913">
    <property type="entry name" value="POLD3_sf"/>
</dbReference>
<proteinExistence type="predicted"/>
<sequence>MDTDDCEITNINTIKEMILDEEKLVTYISISKDLCIHVNNSKKLLWSAVQQIREENPRIQLNISYIISGLCANKTAATTLCTEKELDELRKTFDTIFFYHVYSVSKGSSGVDHVALLLLNKYEDYSLCSGTIRSKHCIKRTSDELGNLKSHSQEAVVLQDKPSTVANKKLKQEPKETESSIVNIKPEQIKAVNLTEIKPETKIKVGVPSPKKDSSIKQNNQKTNGIKPQKGIASFFNKSNGVQNSKITNNTNKKSANAVQNKDIPNEPEDCKVDDEKMDIDNGNCENGIKIEKEVITKKPKKEIEIKEEKRSSKNKPVTEEKNKALNKIKKTSKVDKKRKRVLHVSDSEGDEDNDPFCDTEETNNINNESDDEIPPTPSANIIKITSGIVNPKKRRKVVDKTYTDEDGYILTKKEEVYESCSETEDDVKTVKDVKIEKDVKKEKDTKKVECDVSPIKNKKNSPKKSKKKISPPQKGKQPTLNSFFNRK</sequence>
<dbReference type="RefSeq" id="XP_023934909.1">
    <property type="nucleotide sequence ID" value="XM_024079141.2"/>
</dbReference>
<feature type="compositionally biased region" description="Basic residues" evidence="5">
    <location>
        <begin position="325"/>
        <end position="343"/>
    </location>
</feature>
<feature type="compositionally biased region" description="Basic and acidic residues" evidence="5">
    <location>
        <begin position="306"/>
        <end position="324"/>
    </location>
</feature>
<gene>
    <name evidence="7" type="primary">LOC112043637</name>
</gene>
<dbReference type="PANTHER" id="PTHR17598:SF13">
    <property type="entry name" value="DNA POLYMERASE DELTA SUBUNIT 3"/>
    <property type="match status" value="1"/>
</dbReference>
<feature type="region of interest" description="Disordered" evidence="5">
    <location>
        <begin position="306"/>
        <end position="380"/>
    </location>
</feature>
<evidence type="ECO:0000256" key="4">
    <source>
        <dbReference type="ARBA" id="ARBA00023242"/>
    </source>
</evidence>
<organism evidence="6 7">
    <name type="scientific">Bicyclus anynana</name>
    <name type="common">Squinting bush brown butterfly</name>
    <dbReference type="NCBI Taxonomy" id="110368"/>
    <lineage>
        <taxon>Eukaryota</taxon>
        <taxon>Metazoa</taxon>
        <taxon>Ecdysozoa</taxon>
        <taxon>Arthropoda</taxon>
        <taxon>Hexapoda</taxon>
        <taxon>Insecta</taxon>
        <taxon>Pterygota</taxon>
        <taxon>Neoptera</taxon>
        <taxon>Endopterygota</taxon>
        <taxon>Lepidoptera</taxon>
        <taxon>Glossata</taxon>
        <taxon>Ditrysia</taxon>
        <taxon>Papilionoidea</taxon>
        <taxon>Nymphalidae</taxon>
        <taxon>Satyrinae</taxon>
        <taxon>Satyrini</taxon>
        <taxon>Mycalesina</taxon>
        <taxon>Bicyclus</taxon>
    </lineage>
</organism>
<feature type="region of interest" description="Disordered" evidence="5">
    <location>
        <begin position="255"/>
        <end position="277"/>
    </location>
</feature>
<feature type="compositionally biased region" description="Basic and acidic residues" evidence="5">
    <location>
        <begin position="441"/>
        <end position="451"/>
    </location>
</feature>
<evidence type="ECO:0000256" key="5">
    <source>
        <dbReference type="SAM" id="MobiDB-lite"/>
    </source>
</evidence>
<feature type="region of interest" description="Disordered" evidence="5">
    <location>
        <begin position="441"/>
        <end position="488"/>
    </location>
</feature>
<dbReference type="GO" id="GO:1904161">
    <property type="term" value="P:DNA synthesis involved in UV-damage excision repair"/>
    <property type="evidence" value="ECO:0007669"/>
    <property type="project" value="TreeGrafter"/>
</dbReference>
<evidence type="ECO:0000256" key="2">
    <source>
        <dbReference type="ARBA" id="ARBA00017589"/>
    </source>
</evidence>
<dbReference type="KEGG" id="bany:112043637"/>
<dbReference type="GO" id="GO:0003887">
    <property type="term" value="F:DNA-directed DNA polymerase activity"/>
    <property type="evidence" value="ECO:0007669"/>
    <property type="project" value="TreeGrafter"/>
</dbReference>
<dbReference type="GO" id="GO:0006271">
    <property type="term" value="P:DNA strand elongation involved in DNA replication"/>
    <property type="evidence" value="ECO:0007669"/>
    <property type="project" value="TreeGrafter"/>
</dbReference>
<evidence type="ECO:0000313" key="7">
    <source>
        <dbReference type="RefSeq" id="XP_023934909.1"/>
    </source>
</evidence>
<dbReference type="GO" id="GO:0043625">
    <property type="term" value="C:delta DNA polymerase complex"/>
    <property type="evidence" value="ECO:0007669"/>
    <property type="project" value="InterPro"/>
</dbReference>
<evidence type="ECO:0000256" key="3">
    <source>
        <dbReference type="ARBA" id="ARBA00022705"/>
    </source>
</evidence>
<feature type="region of interest" description="Disordered" evidence="5">
    <location>
        <begin position="205"/>
        <end position="228"/>
    </location>
</feature>
<keyword evidence="6" id="KW-1185">Reference proteome</keyword>